<dbReference type="Gene3D" id="2.40.70.10">
    <property type="entry name" value="Acid Proteases"/>
    <property type="match status" value="1"/>
</dbReference>
<evidence type="ECO:0000313" key="1">
    <source>
        <dbReference type="EMBL" id="CAG8853572.1"/>
    </source>
</evidence>
<proteinExistence type="predicted"/>
<organism evidence="1 2">
    <name type="scientific">Gigaspora margarita</name>
    <dbReference type="NCBI Taxonomy" id="4874"/>
    <lineage>
        <taxon>Eukaryota</taxon>
        <taxon>Fungi</taxon>
        <taxon>Fungi incertae sedis</taxon>
        <taxon>Mucoromycota</taxon>
        <taxon>Glomeromycotina</taxon>
        <taxon>Glomeromycetes</taxon>
        <taxon>Diversisporales</taxon>
        <taxon>Gigasporaceae</taxon>
        <taxon>Gigaspora</taxon>
    </lineage>
</organism>
<reference evidence="1 2" key="1">
    <citation type="submission" date="2021-06" db="EMBL/GenBank/DDBJ databases">
        <authorList>
            <person name="Kallberg Y."/>
            <person name="Tangrot J."/>
            <person name="Rosling A."/>
        </authorList>
    </citation>
    <scope>NUCLEOTIDE SEQUENCE [LARGE SCALE GENOMIC DNA]</scope>
    <source>
        <strain evidence="1 2">120-4 pot B 10/14</strain>
    </source>
</reference>
<keyword evidence="2" id="KW-1185">Reference proteome</keyword>
<feature type="non-terminal residue" evidence="1">
    <location>
        <position position="196"/>
    </location>
</feature>
<name>A0ABN7XF79_GIGMA</name>
<dbReference type="InterPro" id="IPR021109">
    <property type="entry name" value="Peptidase_aspartic_dom_sf"/>
</dbReference>
<protein>
    <submittedName>
        <fullName evidence="1">31057_t:CDS:1</fullName>
    </submittedName>
</protein>
<dbReference type="Proteomes" id="UP000789901">
    <property type="component" value="Unassembled WGS sequence"/>
</dbReference>
<gene>
    <name evidence="1" type="ORF">GMARGA_LOCUS42393</name>
</gene>
<feature type="non-terminal residue" evidence="1">
    <location>
        <position position="1"/>
    </location>
</feature>
<dbReference type="SUPFAM" id="SSF50630">
    <property type="entry name" value="Acid proteases"/>
    <property type="match status" value="1"/>
</dbReference>
<evidence type="ECO:0000313" key="2">
    <source>
        <dbReference type="Proteomes" id="UP000789901"/>
    </source>
</evidence>
<sequence length="196" mass="21371">GALQAESNVEGIMGVGLSYQIWDQLASKGYNQVIGFALPNFVCDFGSVAFGGMDLRFSNKHFNIDSNETFSISTPNDSTYPKIKIIMIWVNRTALDFPVIDAIISTNYNKISLSNYSTEFFTKLGAKKTINGNWIVPNPVDISFDVKTDSGTIIGITIPSNLTCNIINGQCISIFDDLPGPINSSNSIILGIPFIQ</sequence>
<accession>A0ABN7XF79</accession>
<dbReference type="EMBL" id="CAJVQB010126203">
    <property type="protein sequence ID" value="CAG8853572.1"/>
    <property type="molecule type" value="Genomic_DNA"/>
</dbReference>
<comment type="caution">
    <text evidence="1">The sequence shown here is derived from an EMBL/GenBank/DDBJ whole genome shotgun (WGS) entry which is preliminary data.</text>
</comment>